<dbReference type="CDD" id="cd04301">
    <property type="entry name" value="NAT_SF"/>
    <property type="match status" value="1"/>
</dbReference>
<dbReference type="GO" id="GO:0016747">
    <property type="term" value="F:acyltransferase activity, transferring groups other than amino-acyl groups"/>
    <property type="evidence" value="ECO:0007669"/>
    <property type="project" value="InterPro"/>
</dbReference>
<dbReference type="InterPro" id="IPR050832">
    <property type="entry name" value="Bact_Acetyltransf"/>
</dbReference>
<proteinExistence type="predicted"/>
<dbReference type="PANTHER" id="PTHR43877">
    <property type="entry name" value="AMINOALKYLPHOSPHONATE N-ACETYLTRANSFERASE-RELATED-RELATED"/>
    <property type="match status" value="1"/>
</dbReference>
<evidence type="ECO:0000313" key="4">
    <source>
        <dbReference type="EMBL" id="OLR95348.1"/>
    </source>
</evidence>
<sequence>MTVRRATGADVPVLAALRRAWTEEDHGAAPADPGFEDAFAEWFAAEEHQRAFWLAFDGDTAVGSMNVLEFTRMPRPGQPPGRWGYIANVYIAPQHRNGGIGSRMLAAALAHADERGYVRVVLAPTERSVPFYARQGFGVADSLLLRLPG</sequence>
<reference evidence="4 5" key="1">
    <citation type="submission" date="2016-10" db="EMBL/GenBank/DDBJ databases">
        <title>The Draft Genome Sequence of Actinokineospora bangkokensis 44EHWT reveals the biosynthetic pathway of antifungal compounds Thailandins with unusual extender unit butylmalonyl-CoA.</title>
        <authorList>
            <person name="Greule A."/>
            <person name="Intra B."/>
            <person name="Flemming S."/>
            <person name="Rommel M.G."/>
            <person name="Panbangred W."/>
            <person name="Bechthold A."/>
        </authorList>
    </citation>
    <scope>NUCLEOTIDE SEQUENCE [LARGE SCALE GENOMIC DNA]</scope>
    <source>
        <strain evidence="4 5">44EHW</strain>
    </source>
</reference>
<dbReference type="InterPro" id="IPR016181">
    <property type="entry name" value="Acyl_CoA_acyltransferase"/>
</dbReference>
<dbReference type="AlphaFoldDB" id="A0A1Q9LTJ0"/>
<accession>A0A1Q9LTJ0</accession>
<gene>
    <name evidence="4" type="ORF">BJP25_06205</name>
</gene>
<organism evidence="4 5">
    <name type="scientific">Actinokineospora bangkokensis</name>
    <dbReference type="NCBI Taxonomy" id="1193682"/>
    <lineage>
        <taxon>Bacteria</taxon>
        <taxon>Bacillati</taxon>
        <taxon>Actinomycetota</taxon>
        <taxon>Actinomycetes</taxon>
        <taxon>Pseudonocardiales</taxon>
        <taxon>Pseudonocardiaceae</taxon>
        <taxon>Actinokineospora</taxon>
    </lineage>
</organism>
<protein>
    <recommendedName>
        <fullName evidence="3">N-acetyltransferase domain-containing protein</fullName>
    </recommendedName>
</protein>
<dbReference type="PROSITE" id="PS51186">
    <property type="entry name" value="GNAT"/>
    <property type="match status" value="1"/>
</dbReference>
<evidence type="ECO:0000313" key="5">
    <source>
        <dbReference type="Proteomes" id="UP000186040"/>
    </source>
</evidence>
<evidence type="ECO:0000259" key="3">
    <source>
        <dbReference type="PROSITE" id="PS51186"/>
    </source>
</evidence>
<dbReference type="InterPro" id="IPR000182">
    <property type="entry name" value="GNAT_dom"/>
</dbReference>
<name>A0A1Q9LTJ0_9PSEU</name>
<dbReference type="STRING" id="1193682.BJP25_06205"/>
<dbReference type="Gene3D" id="3.40.630.30">
    <property type="match status" value="1"/>
</dbReference>
<dbReference type="OrthoDB" id="4936934at2"/>
<dbReference type="SUPFAM" id="SSF55729">
    <property type="entry name" value="Acyl-CoA N-acyltransferases (Nat)"/>
    <property type="match status" value="1"/>
</dbReference>
<dbReference type="Pfam" id="PF00583">
    <property type="entry name" value="Acetyltransf_1"/>
    <property type="match status" value="1"/>
</dbReference>
<keyword evidence="5" id="KW-1185">Reference proteome</keyword>
<evidence type="ECO:0000256" key="1">
    <source>
        <dbReference type="ARBA" id="ARBA00022679"/>
    </source>
</evidence>
<keyword evidence="2" id="KW-0012">Acyltransferase</keyword>
<comment type="caution">
    <text evidence="4">The sequence shown here is derived from an EMBL/GenBank/DDBJ whole genome shotgun (WGS) entry which is preliminary data.</text>
</comment>
<dbReference type="Proteomes" id="UP000186040">
    <property type="component" value="Unassembled WGS sequence"/>
</dbReference>
<dbReference type="EMBL" id="MKQR01000002">
    <property type="protein sequence ID" value="OLR95348.1"/>
    <property type="molecule type" value="Genomic_DNA"/>
</dbReference>
<dbReference type="RefSeq" id="WP_075972786.1">
    <property type="nucleotide sequence ID" value="NZ_MKQR01000002.1"/>
</dbReference>
<keyword evidence="1" id="KW-0808">Transferase</keyword>
<evidence type="ECO:0000256" key="2">
    <source>
        <dbReference type="ARBA" id="ARBA00023315"/>
    </source>
</evidence>
<feature type="domain" description="N-acetyltransferase" evidence="3">
    <location>
        <begin position="1"/>
        <end position="149"/>
    </location>
</feature>